<evidence type="ECO:0000313" key="3">
    <source>
        <dbReference type="EMBL" id="KAB8213524.1"/>
    </source>
</evidence>
<evidence type="ECO:0000256" key="1">
    <source>
        <dbReference type="SAM" id="MobiDB-lite"/>
    </source>
</evidence>
<feature type="chain" id="PRO_5024795306" evidence="2">
    <location>
        <begin position="19"/>
        <end position="133"/>
    </location>
</feature>
<dbReference type="AlphaFoldDB" id="A0A5N6E9Q6"/>
<keyword evidence="2" id="KW-0732">Signal</keyword>
<sequence length="133" mass="15172">MRLLWLLAWLALAVSANGLRPGKYSLRHTQKGKHGIRKRAAASYQADRATRGDAHAGGNEHRGDEDVQQREAPAAVQLRYGTPFRQHNHVHISRKGVYATHWWENVSFNPEPLWRNPADQTNDEIFQAIVIDM</sequence>
<organism evidence="3 4">
    <name type="scientific">Aspergillus novoparasiticus</name>
    <dbReference type="NCBI Taxonomy" id="986946"/>
    <lineage>
        <taxon>Eukaryota</taxon>
        <taxon>Fungi</taxon>
        <taxon>Dikarya</taxon>
        <taxon>Ascomycota</taxon>
        <taxon>Pezizomycotina</taxon>
        <taxon>Eurotiomycetes</taxon>
        <taxon>Eurotiomycetidae</taxon>
        <taxon>Eurotiales</taxon>
        <taxon>Aspergillaceae</taxon>
        <taxon>Aspergillus</taxon>
        <taxon>Aspergillus subgen. Circumdati</taxon>
    </lineage>
</organism>
<evidence type="ECO:0000256" key="2">
    <source>
        <dbReference type="SAM" id="SignalP"/>
    </source>
</evidence>
<evidence type="ECO:0000313" key="4">
    <source>
        <dbReference type="Proteomes" id="UP000326799"/>
    </source>
</evidence>
<reference evidence="3 4" key="1">
    <citation type="submission" date="2019-04" db="EMBL/GenBank/DDBJ databases">
        <title>Fungal friends and foes A comparative genomics study of 23 Aspergillus species from section Flavi.</title>
        <authorList>
            <consortium name="DOE Joint Genome Institute"/>
            <person name="Kjaerbolling I."/>
            <person name="Vesth T.C."/>
            <person name="Frisvad J.C."/>
            <person name="Nybo J.L."/>
            <person name="Theobald S."/>
            <person name="Kildgaard S."/>
            <person name="Petersen T.I."/>
            <person name="Kuo A."/>
            <person name="Sato A."/>
            <person name="Lyhne E.K."/>
            <person name="Kogle M.E."/>
            <person name="Wiebenga A."/>
            <person name="Kun R.S."/>
            <person name="Lubbers R.J."/>
            <person name="Makela M.R."/>
            <person name="Barry K."/>
            <person name="Chovatia M."/>
            <person name="Clum A."/>
            <person name="Daum C."/>
            <person name="Haridas S."/>
            <person name="He G."/>
            <person name="LaButti K."/>
            <person name="Lipzen A."/>
            <person name="Mondo S."/>
            <person name="Pangilinan J."/>
            <person name="Riley R."/>
            <person name="Salamov A."/>
            <person name="Simmons B.A."/>
            <person name="Magnuson J.K."/>
            <person name="Henrissat B."/>
            <person name="Mortensen U.H."/>
            <person name="Larsen T.O."/>
            <person name="De vries R.P."/>
            <person name="Grigoriev I.V."/>
            <person name="Machida M."/>
            <person name="Baker S.E."/>
            <person name="Andersen M.R."/>
        </authorList>
    </citation>
    <scope>NUCLEOTIDE SEQUENCE [LARGE SCALE GENOMIC DNA]</scope>
    <source>
        <strain evidence="3 4">CBS 126849</strain>
    </source>
</reference>
<gene>
    <name evidence="3" type="ORF">BDV33DRAFT_210120</name>
</gene>
<name>A0A5N6E9Q6_9EURO</name>
<keyword evidence="4" id="KW-1185">Reference proteome</keyword>
<dbReference type="Proteomes" id="UP000326799">
    <property type="component" value="Unassembled WGS sequence"/>
</dbReference>
<protein>
    <submittedName>
        <fullName evidence="3">Uncharacterized protein</fullName>
    </submittedName>
</protein>
<accession>A0A5N6E9Q6</accession>
<proteinExistence type="predicted"/>
<feature type="compositionally biased region" description="Basic and acidic residues" evidence="1">
    <location>
        <begin position="48"/>
        <end position="69"/>
    </location>
</feature>
<feature type="signal peptide" evidence="2">
    <location>
        <begin position="1"/>
        <end position="18"/>
    </location>
</feature>
<dbReference type="EMBL" id="ML733600">
    <property type="protein sequence ID" value="KAB8213524.1"/>
    <property type="molecule type" value="Genomic_DNA"/>
</dbReference>
<feature type="region of interest" description="Disordered" evidence="1">
    <location>
        <begin position="25"/>
        <end position="71"/>
    </location>
</feature>
<feature type="compositionally biased region" description="Basic residues" evidence="1">
    <location>
        <begin position="25"/>
        <end position="40"/>
    </location>
</feature>